<proteinExistence type="inferred from homology"/>
<dbReference type="SMART" id="SM00829">
    <property type="entry name" value="PKS_ER"/>
    <property type="match status" value="1"/>
</dbReference>
<keyword evidence="10" id="KW-1185">Reference proteome</keyword>
<dbReference type="EMBL" id="JBANDC010000019">
    <property type="protein sequence ID" value="MEM4990049.1"/>
    <property type="molecule type" value="Genomic_DNA"/>
</dbReference>
<protein>
    <recommendedName>
        <fullName evidence="3">alcohol dehydrogenase</fullName>
        <ecNumber evidence="3">1.1.1.1</ecNumber>
    </recommendedName>
</protein>
<dbReference type="InterPro" id="IPR013149">
    <property type="entry name" value="ADH-like_C"/>
</dbReference>
<sequence>MSNKMQAAVVEQFGKPLVIQECDIPVAGPGQILVKTEACGVCHTDLHAAHGDWPLKPALPFIPGHEGIGLVVGIGAGVTTVKEGDRVGVPWLYSACGHCEYCLSAHETVCAEAQFGGYTKNGGFAEYILADASYVAHIPAGLAAVDAAPIICAGVTSYKGIKETGVKPGDWIAISGIGGLGNLAIQYAKVMGLHVCAVDIDDGKLASAKSLGADLTINARDGDAVAAMREATGGGAHGVLITAPSLSAFQQGVAMTRKCGTCVLVGLPPGEFPFPLFDVVANCITVRGSFVGTRQDMAEALAFAAEGKVKAQIELQPLSAINRVFERLEHGDVASRVVIDFRKD</sequence>
<dbReference type="CDD" id="cd08297">
    <property type="entry name" value="CAD3"/>
    <property type="match status" value="1"/>
</dbReference>
<dbReference type="Pfam" id="PF08240">
    <property type="entry name" value="ADH_N"/>
    <property type="match status" value="1"/>
</dbReference>
<dbReference type="Gene3D" id="3.40.50.720">
    <property type="entry name" value="NAD(P)-binding Rossmann-like Domain"/>
    <property type="match status" value="1"/>
</dbReference>
<evidence type="ECO:0000256" key="1">
    <source>
        <dbReference type="ARBA" id="ARBA00001947"/>
    </source>
</evidence>
<evidence type="ECO:0000256" key="6">
    <source>
        <dbReference type="ARBA" id="ARBA00023002"/>
    </source>
</evidence>
<dbReference type="PROSITE" id="PS00059">
    <property type="entry name" value="ADH_ZINC"/>
    <property type="match status" value="1"/>
</dbReference>
<dbReference type="RefSeq" id="WP_342831188.1">
    <property type="nucleotide sequence ID" value="NZ_JBANDC010000019.1"/>
</dbReference>
<comment type="cofactor">
    <cofactor evidence="1 7">
        <name>Zn(2+)</name>
        <dbReference type="ChEBI" id="CHEBI:29105"/>
    </cofactor>
</comment>
<dbReference type="InterPro" id="IPR013154">
    <property type="entry name" value="ADH-like_N"/>
</dbReference>
<dbReference type="PANTHER" id="PTHR42940:SF8">
    <property type="entry name" value="VACUOLAR PROTEIN SORTING-ASSOCIATED PROTEIN 11"/>
    <property type="match status" value="1"/>
</dbReference>
<evidence type="ECO:0000256" key="3">
    <source>
        <dbReference type="ARBA" id="ARBA00013190"/>
    </source>
</evidence>
<dbReference type="Gene3D" id="3.90.180.10">
    <property type="entry name" value="Medium-chain alcohol dehydrogenases, catalytic domain"/>
    <property type="match status" value="1"/>
</dbReference>
<dbReference type="SUPFAM" id="SSF51735">
    <property type="entry name" value="NAD(P)-binding Rossmann-fold domains"/>
    <property type="match status" value="1"/>
</dbReference>
<dbReference type="InterPro" id="IPR036291">
    <property type="entry name" value="NAD(P)-bd_dom_sf"/>
</dbReference>
<keyword evidence="5 7" id="KW-0862">Zinc</keyword>
<dbReference type="EC" id="1.1.1.1" evidence="3"/>
<name>A0ABU9Q1A5_9BURK</name>
<evidence type="ECO:0000313" key="9">
    <source>
        <dbReference type="EMBL" id="MEM4990049.1"/>
    </source>
</evidence>
<evidence type="ECO:0000259" key="8">
    <source>
        <dbReference type="SMART" id="SM00829"/>
    </source>
</evidence>
<accession>A0ABU9Q1A5</accession>
<dbReference type="InterPro" id="IPR011032">
    <property type="entry name" value="GroES-like_sf"/>
</dbReference>
<dbReference type="SUPFAM" id="SSF50129">
    <property type="entry name" value="GroES-like"/>
    <property type="match status" value="1"/>
</dbReference>
<reference evidence="9 10" key="1">
    <citation type="submission" date="2024-02" db="EMBL/GenBank/DDBJ databases">
        <title>Draft genome sequence of Collimonas sp. strain H4R21, an effective mineral-weathering bacterial strain isolated from the beech rhizosphere.</title>
        <authorList>
            <person name="Morin E."/>
            <person name="Uroz S."/>
            <person name="Leveau J.H.J."/>
            <person name="Kumar R."/>
            <person name="Rey M.W."/>
            <person name="Pham J."/>
        </authorList>
    </citation>
    <scope>NUCLEOTIDE SEQUENCE [LARGE SCALE GENOMIC DNA]</scope>
    <source>
        <strain evidence="9 10">H4R21</strain>
    </source>
</reference>
<dbReference type="GO" id="GO:0004022">
    <property type="term" value="F:alcohol dehydrogenase (NAD+) activity"/>
    <property type="evidence" value="ECO:0007669"/>
    <property type="project" value="UniProtKB-EC"/>
</dbReference>
<evidence type="ECO:0000256" key="5">
    <source>
        <dbReference type="ARBA" id="ARBA00022833"/>
    </source>
</evidence>
<dbReference type="Proteomes" id="UP001495910">
    <property type="component" value="Unassembled WGS sequence"/>
</dbReference>
<evidence type="ECO:0000313" key="10">
    <source>
        <dbReference type="Proteomes" id="UP001495910"/>
    </source>
</evidence>
<organism evidence="9 10">
    <name type="scientific">Collimonas rhizosphaerae</name>
    <dbReference type="NCBI Taxonomy" id="3126357"/>
    <lineage>
        <taxon>Bacteria</taxon>
        <taxon>Pseudomonadati</taxon>
        <taxon>Pseudomonadota</taxon>
        <taxon>Betaproteobacteria</taxon>
        <taxon>Burkholderiales</taxon>
        <taxon>Oxalobacteraceae</taxon>
        <taxon>Collimonas</taxon>
    </lineage>
</organism>
<evidence type="ECO:0000256" key="2">
    <source>
        <dbReference type="ARBA" id="ARBA00008072"/>
    </source>
</evidence>
<keyword evidence="4 7" id="KW-0479">Metal-binding</keyword>
<gene>
    <name evidence="9" type="primary">adhP</name>
    <name evidence="9" type="ORF">V8G57_21855</name>
</gene>
<keyword evidence="6 9" id="KW-0560">Oxidoreductase</keyword>
<feature type="domain" description="Enoyl reductase (ER)" evidence="8">
    <location>
        <begin position="14"/>
        <end position="339"/>
    </location>
</feature>
<comment type="caution">
    <text evidence="9">The sequence shown here is derived from an EMBL/GenBank/DDBJ whole genome shotgun (WGS) entry which is preliminary data.</text>
</comment>
<comment type="similarity">
    <text evidence="2 7">Belongs to the zinc-containing alcohol dehydrogenase family.</text>
</comment>
<evidence type="ECO:0000256" key="7">
    <source>
        <dbReference type="RuleBase" id="RU361277"/>
    </source>
</evidence>
<dbReference type="NCBIfam" id="NF006940">
    <property type="entry name" value="PRK09422.1"/>
    <property type="match status" value="1"/>
</dbReference>
<dbReference type="InterPro" id="IPR002328">
    <property type="entry name" value="ADH_Zn_CS"/>
</dbReference>
<dbReference type="Pfam" id="PF00107">
    <property type="entry name" value="ADH_zinc_N"/>
    <property type="match status" value="1"/>
</dbReference>
<dbReference type="PANTHER" id="PTHR42940">
    <property type="entry name" value="ALCOHOL DEHYDROGENASE 1-RELATED"/>
    <property type="match status" value="1"/>
</dbReference>
<dbReference type="InterPro" id="IPR020843">
    <property type="entry name" value="ER"/>
</dbReference>
<evidence type="ECO:0000256" key="4">
    <source>
        <dbReference type="ARBA" id="ARBA00022723"/>
    </source>
</evidence>